<accession>A0ABN3NH99</accession>
<organism evidence="2 3">
    <name type="scientific">Streptomyces longisporus</name>
    <dbReference type="NCBI Taxonomy" id="1948"/>
    <lineage>
        <taxon>Bacteria</taxon>
        <taxon>Bacillati</taxon>
        <taxon>Actinomycetota</taxon>
        <taxon>Actinomycetes</taxon>
        <taxon>Kitasatosporales</taxon>
        <taxon>Streptomycetaceae</taxon>
        <taxon>Streptomyces</taxon>
    </lineage>
</organism>
<feature type="transmembrane region" description="Helical" evidence="1">
    <location>
        <begin position="41"/>
        <end position="58"/>
    </location>
</feature>
<keyword evidence="1" id="KW-0472">Membrane</keyword>
<evidence type="ECO:0000313" key="3">
    <source>
        <dbReference type="Proteomes" id="UP001501777"/>
    </source>
</evidence>
<proteinExistence type="predicted"/>
<comment type="caution">
    <text evidence="2">The sequence shown here is derived from an EMBL/GenBank/DDBJ whole genome shotgun (WGS) entry which is preliminary data.</text>
</comment>
<keyword evidence="1" id="KW-1133">Transmembrane helix</keyword>
<reference evidence="2 3" key="1">
    <citation type="journal article" date="2019" name="Int. J. Syst. Evol. Microbiol.">
        <title>The Global Catalogue of Microorganisms (GCM) 10K type strain sequencing project: providing services to taxonomists for standard genome sequencing and annotation.</title>
        <authorList>
            <consortium name="The Broad Institute Genomics Platform"/>
            <consortium name="The Broad Institute Genome Sequencing Center for Infectious Disease"/>
            <person name="Wu L."/>
            <person name="Ma J."/>
        </authorList>
    </citation>
    <scope>NUCLEOTIDE SEQUENCE [LARGE SCALE GENOMIC DNA]</scope>
    <source>
        <strain evidence="2 3">JCM 4395</strain>
    </source>
</reference>
<gene>
    <name evidence="2" type="ORF">GCM10010276_86310</name>
</gene>
<dbReference type="Proteomes" id="UP001501777">
    <property type="component" value="Unassembled WGS sequence"/>
</dbReference>
<feature type="transmembrane region" description="Helical" evidence="1">
    <location>
        <begin position="116"/>
        <end position="137"/>
    </location>
</feature>
<feature type="transmembrane region" description="Helical" evidence="1">
    <location>
        <begin position="6"/>
        <end position="29"/>
    </location>
</feature>
<protein>
    <submittedName>
        <fullName evidence="2">Uncharacterized protein</fullName>
    </submittedName>
</protein>
<dbReference type="EMBL" id="BAAASG010000029">
    <property type="protein sequence ID" value="GAA2522218.1"/>
    <property type="molecule type" value="Genomic_DNA"/>
</dbReference>
<evidence type="ECO:0000313" key="2">
    <source>
        <dbReference type="EMBL" id="GAA2522218.1"/>
    </source>
</evidence>
<sequence length="152" mass="16990">MKALGLLTVIAVLGAWLVWNAWNVFRLVTGVRDGSWRRAMWWTRLFSVALFAGAAAWIRGLFATGLDTRKTCLFVHHERYDEAYRRTHDAEFDKIFPLHNMCNAHADLVPAWVNPTIAVCGIVALAAAAVLLCLVIAHASRLSPPARKEHQS</sequence>
<evidence type="ECO:0000256" key="1">
    <source>
        <dbReference type="SAM" id="Phobius"/>
    </source>
</evidence>
<dbReference type="RefSeq" id="WP_344406743.1">
    <property type="nucleotide sequence ID" value="NZ_BAAASG010000029.1"/>
</dbReference>
<keyword evidence="3" id="KW-1185">Reference proteome</keyword>
<name>A0ABN3NH99_STRLO</name>
<keyword evidence="1" id="KW-0812">Transmembrane</keyword>